<accession>A0A2S7T139</accession>
<name>A0A2S7T139_9BACT</name>
<feature type="transmembrane region" description="Helical" evidence="1">
    <location>
        <begin position="42"/>
        <end position="61"/>
    </location>
</feature>
<gene>
    <name evidence="2" type="ORF">CJD36_002265</name>
</gene>
<evidence type="ECO:0000313" key="2">
    <source>
        <dbReference type="EMBL" id="PQJ12591.1"/>
    </source>
</evidence>
<dbReference type="EMBL" id="PPSL01000001">
    <property type="protein sequence ID" value="PQJ12591.1"/>
    <property type="molecule type" value="Genomic_DNA"/>
</dbReference>
<keyword evidence="1" id="KW-1133">Transmembrane helix</keyword>
<keyword evidence="3" id="KW-1185">Reference proteome</keyword>
<keyword evidence="1" id="KW-0472">Membrane</keyword>
<sequence>MDWRTLLVVICIIVIVFIIVLIPALIHRWYYRLKDKGKLRSAKVVGFSFLAVSCFLVYEIVGEIWPYDSYYKDAFYNDMKVKFPEHGKIVHKTTDWDDVAFAKEVDSVTYNGLLKKFPGNCTFGPNSIAYEVVGVTDKYNMNTVFQSHNSTKPQWAPACVYFLIDHKTIVYLSGNMVNCP</sequence>
<reference evidence="2 3" key="1">
    <citation type="submission" date="2018-01" db="EMBL/GenBank/DDBJ databases">
        <title>A novel member of the phylum Bacteroidetes isolated from glacier ice.</title>
        <authorList>
            <person name="Liu Q."/>
            <person name="Xin Y.-H."/>
        </authorList>
    </citation>
    <scope>NUCLEOTIDE SEQUENCE [LARGE SCALE GENOMIC DNA]</scope>
    <source>
        <strain evidence="2 3">RB1R16</strain>
    </source>
</reference>
<organism evidence="2 3">
    <name type="scientific">Flavipsychrobacter stenotrophus</name>
    <dbReference type="NCBI Taxonomy" id="2077091"/>
    <lineage>
        <taxon>Bacteria</taxon>
        <taxon>Pseudomonadati</taxon>
        <taxon>Bacteroidota</taxon>
        <taxon>Chitinophagia</taxon>
        <taxon>Chitinophagales</taxon>
        <taxon>Chitinophagaceae</taxon>
        <taxon>Flavipsychrobacter</taxon>
    </lineage>
</organism>
<comment type="caution">
    <text evidence="2">The sequence shown here is derived from an EMBL/GenBank/DDBJ whole genome shotgun (WGS) entry which is preliminary data.</text>
</comment>
<dbReference type="RefSeq" id="WP_105037474.1">
    <property type="nucleotide sequence ID" value="NZ_PPSL01000001.1"/>
</dbReference>
<keyword evidence="1" id="KW-0812">Transmembrane</keyword>
<dbReference type="AlphaFoldDB" id="A0A2S7T139"/>
<proteinExistence type="predicted"/>
<protein>
    <submittedName>
        <fullName evidence="2">Uncharacterized protein</fullName>
    </submittedName>
</protein>
<feature type="transmembrane region" description="Helical" evidence="1">
    <location>
        <begin position="6"/>
        <end position="30"/>
    </location>
</feature>
<dbReference type="Proteomes" id="UP000239872">
    <property type="component" value="Unassembled WGS sequence"/>
</dbReference>
<evidence type="ECO:0000313" key="3">
    <source>
        <dbReference type="Proteomes" id="UP000239872"/>
    </source>
</evidence>
<evidence type="ECO:0000256" key="1">
    <source>
        <dbReference type="SAM" id="Phobius"/>
    </source>
</evidence>